<gene>
    <name evidence="2" type="ORF">BDV98DRAFT_600068</name>
</gene>
<evidence type="ECO:0000256" key="1">
    <source>
        <dbReference type="SAM" id="MobiDB-lite"/>
    </source>
</evidence>
<reference evidence="2 3" key="1">
    <citation type="journal article" date="2019" name="Nat. Ecol. Evol.">
        <title>Megaphylogeny resolves global patterns of mushroom evolution.</title>
        <authorList>
            <person name="Varga T."/>
            <person name="Krizsan K."/>
            <person name="Foldi C."/>
            <person name="Dima B."/>
            <person name="Sanchez-Garcia M."/>
            <person name="Sanchez-Ramirez S."/>
            <person name="Szollosi G.J."/>
            <person name="Szarkandi J.G."/>
            <person name="Papp V."/>
            <person name="Albert L."/>
            <person name="Andreopoulos W."/>
            <person name="Angelini C."/>
            <person name="Antonin V."/>
            <person name="Barry K.W."/>
            <person name="Bougher N.L."/>
            <person name="Buchanan P."/>
            <person name="Buyck B."/>
            <person name="Bense V."/>
            <person name="Catcheside P."/>
            <person name="Chovatia M."/>
            <person name="Cooper J."/>
            <person name="Damon W."/>
            <person name="Desjardin D."/>
            <person name="Finy P."/>
            <person name="Geml J."/>
            <person name="Haridas S."/>
            <person name="Hughes K."/>
            <person name="Justo A."/>
            <person name="Karasinski D."/>
            <person name="Kautmanova I."/>
            <person name="Kiss B."/>
            <person name="Kocsube S."/>
            <person name="Kotiranta H."/>
            <person name="LaButti K.M."/>
            <person name="Lechner B.E."/>
            <person name="Liimatainen K."/>
            <person name="Lipzen A."/>
            <person name="Lukacs Z."/>
            <person name="Mihaltcheva S."/>
            <person name="Morgado L.N."/>
            <person name="Niskanen T."/>
            <person name="Noordeloos M.E."/>
            <person name="Ohm R.A."/>
            <person name="Ortiz-Santana B."/>
            <person name="Ovrebo C."/>
            <person name="Racz N."/>
            <person name="Riley R."/>
            <person name="Savchenko A."/>
            <person name="Shiryaev A."/>
            <person name="Soop K."/>
            <person name="Spirin V."/>
            <person name="Szebenyi C."/>
            <person name="Tomsovsky M."/>
            <person name="Tulloss R.E."/>
            <person name="Uehling J."/>
            <person name="Grigoriev I.V."/>
            <person name="Vagvolgyi C."/>
            <person name="Papp T."/>
            <person name="Martin F.M."/>
            <person name="Miettinen O."/>
            <person name="Hibbett D.S."/>
            <person name="Nagy L.G."/>
        </authorList>
    </citation>
    <scope>NUCLEOTIDE SEQUENCE [LARGE SCALE GENOMIC DNA]</scope>
    <source>
        <strain evidence="2 3">CBS 309.79</strain>
    </source>
</reference>
<feature type="region of interest" description="Disordered" evidence="1">
    <location>
        <begin position="177"/>
        <end position="219"/>
    </location>
</feature>
<keyword evidence="3" id="KW-1185">Reference proteome</keyword>
<dbReference type="Proteomes" id="UP000305067">
    <property type="component" value="Unassembled WGS sequence"/>
</dbReference>
<feature type="compositionally biased region" description="Polar residues" evidence="1">
    <location>
        <begin position="131"/>
        <end position="145"/>
    </location>
</feature>
<feature type="compositionally biased region" description="Basic and acidic residues" evidence="1">
    <location>
        <begin position="177"/>
        <end position="192"/>
    </location>
</feature>
<organism evidence="2 3">
    <name type="scientific">Pterulicium gracile</name>
    <dbReference type="NCBI Taxonomy" id="1884261"/>
    <lineage>
        <taxon>Eukaryota</taxon>
        <taxon>Fungi</taxon>
        <taxon>Dikarya</taxon>
        <taxon>Basidiomycota</taxon>
        <taxon>Agaricomycotina</taxon>
        <taxon>Agaricomycetes</taxon>
        <taxon>Agaricomycetidae</taxon>
        <taxon>Agaricales</taxon>
        <taxon>Pleurotineae</taxon>
        <taxon>Pterulaceae</taxon>
        <taxon>Pterulicium</taxon>
    </lineage>
</organism>
<evidence type="ECO:0000313" key="2">
    <source>
        <dbReference type="EMBL" id="TFL07816.1"/>
    </source>
</evidence>
<proteinExistence type="predicted"/>
<feature type="region of interest" description="Disordered" evidence="1">
    <location>
        <begin position="78"/>
        <end position="145"/>
    </location>
</feature>
<evidence type="ECO:0000313" key="3">
    <source>
        <dbReference type="Proteomes" id="UP000305067"/>
    </source>
</evidence>
<sequence>MFSASIYRLTRPTEAGVCHRRLVEDPAPMKFNRPYPHHLSSTLLNLIQEHRRHQLVSGLSCVLHVTNPKATMPIVHADQREDQGSSSQEASKARRSAKRRERRRRQRVAIQPVNGGGNPSEGPSRPHTMRRTVSGNPHSPSTECSITLDTQMDHWDRPHLGTHEDIQLSHQEELERHAVQSRLRQQERDTRESQSALEGSRERRGREDCADSNEDGLGKERRVFSSTGVTFGAGLQVEDVLSAMESKRSTISKVPPDCTLEELHQSLRRHGVDPQGVYIEFPAIYDEDFSVYHDAYILCDERAAQKLAKIHQLEYNGHPVSVVPAHGARLGDMRRSSRDALQIGWREPSSSVVVSCPNAAIARQQAMNFNNQLLSGSKVTVHTSFRVPRKTTNREIKRFSNSNDIIQHHQLKFDVPGSFIAVRANCNVKAFGLKAFEAHDRVPSDCQLRATAHFTTWTGAKKAHDSLNRQLPFLDNQRPHLVLSSRYQFEIPIEREQYIIQKRSWDAFSHTFKGNNLSPLRFIVDEFGGALCTNQVSHRAAGKKVKIWDRSLAISGALEKIALDTRTFIRSDSKNNVLRIYGTYQDVDLCEKNIRKEIKRLEAFHSSRVIPPDTVEFMVREGIHRMKMMMGEQNVTVNASGTPCSITFPEGGKQTQCWKIFSTKLVISTGSQARKEPSTYS</sequence>
<feature type="compositionally biased region" description="Basic residues" evidence="1">
    <location>
        <begin position="93"/>
        <end position="107"/>
    </location>
</feature>
<dbReference type="OrthoDB" id="1431934at2759"/>
<name>A0A5C3R0K2_9AGAR</name>
<dbReference type="EMBL" id="ML178814">
    <property type="protein sequence ID" value="TFL07816.1"/>
    <property type="molecule type" value="Genomic_DNA"/>
</dbReference>
<dbReference type="AlphaFoldDB" id="A0A5C3R0K2"/>
<feature type="compositionally biased region" description="Basic and acidic residues" evidence="1">
    <location>
        <begin position="199"/>
        <end position="209"/>
    </location>
</feature>
<protein>
    <submittedName>
        <fullName evidence="2">Uncharacterized protein</fullName>
    </submittedName>
</protein>
<accession>A0A5C3R0K2</accession>